<organism evidence="1 2">
    <name type="scientific">Athelia psychrophila</name>
    <dbReference type="NCBI Taxonomy" id="1759441"/>
    <lineage>
        <taxon>Eukaryota</taxon>
        <taxon>Fungi</taxon>
        <taxon>Dikarya</taxon>
        <taxon>Basidiomycota</taxon>
        <taxon>Agaricomycotina</taxon>
        <taxon>Agaricomycetes</taxon>
        <taxon>Agaricomycetidae</taxon>
        <taxon>Atheliales</taxon>
        <taxon>Atheliaceae</taxon>
        <taxon>Athelia</taxon>
    </lineage>
</organism>
<gene>
    <name evidence="1" type="ORF">FIBSPDRAFT_857060</name>
</gene>
<reference evidence="1 2" key="1">
    <citation type="journal article" date="2016" name="Mol. Biol. Evol.">
        <title>Comparative Genomics of Early-Diverging Mushroom-Forming Fungi Provides Insights into the Origins of Lignocellulose Decay Capabilities.</title>
        <authorList>
            <person name="Nagy L.G."/>
            <person name="Riley R."/>
            <person name="Tritt A."/>
            <person name="Adam C."/>
            <person name="Daum C."/>
            <person name="Floudas D."/>
            <person name="Sun H."/>
            <person name="Yadav J.S."/>
            <person name="Pangilinan J."/>
            <person name="Larsson K.H."/>
            <person name="Matsuura K."/>
            <person name="Barry K."/>
            <person name="Labutti K."/>
            <person name="Kuo R."/>
            <person name="Ohm R.A."/>
            <person name="Bhattacharya S.S."/>
            <person name="Shirouzu T."/>
            <person name="Yoshinaga Y."/>
            <person name="Martin F.M."/>
            <person name="Grigoriev I.V."/>
            <person name="Hibbett D.S."/>
        </authorList>
    </citation>
    <scope>NUCLEOTIDE SEQUENCE [LARGE SCALE GENOMIC DNA]</scope>
    <source>
        <strain evidence="1 2">CBS 109695</strain>
    </source>
</reference>
<keyword evidence="2" id="KW-1185">Reference proteome</keyword>
<dbReference type="Proteomes" id="UP000076532">
    <property type="component" value="Unassembled WGS sequence"/>
</dbReference>
<protein>
    <submittedName>
        <fullName evidence="1">Uncharacterized protein</fullName>
    </submittedName>
</protein>
<name>A0A166MWQ4_9AGAM</name>
<dbReference type="AlphaFoldDB" id="A0A166MWQ4"/>
<dbReference type="EMBL" id="KV417526">
    <property type="protein sequence ID" value="KZP24401.1"/>
    <property type="molecule type" value="Genomic_DNA"/>
</dbReference>
<proteinExistence type="predicted"/>
<accession>A0A166MWQ4</accession>
<evidence type="ECO:0000313" key="1">
    <source>
        <dbReference type="EMBL" id="KZP24401.1"/>
    </source>
</evidence>
<sequence>MYNPFPIAEHRTRGTHIHTGYGFLSEGFALAYLLSSPTPGRLHVTPIGRASNTTYRWGYDALPRPRQLTECSGCSKGV</sequence>
<evidence type="ECO:0000313" key="2">
    <source>
        <dbReference type="Proteomes" id="UP000076532"/>
    </source>
</evidence>